<dbReference type="Gramene" id="KOM52244">
    <property type="protein sequence ID" value="KOM52244"/>
    <property type="gene ID" value="LR48_Vigan09g090300"/>
</dbReference>
<evidence type="ECO:0000313" key="3">
    <source>
        <dbReference type="Proteomes" id="UP000053144"/>
    </source>
</evidence>
<organism evidence="2 3">
    <name type="scientific">Phaseolus angularis</name>
    <name type="common">Azuki bean</name>
    <name type="synonym">Vigna angularis</name>
    <dbReference type="NCBI Taxonomy" id="3914"/>
    <lineage>
        <taxon>Eukaryota</taxon>
        <taxon>Viridiplantae</taxon>
        <taxon>Streptophyta</taxon>
        <taxon>Embryophyta</taxon>
        <taxon>Tracheophyta</taxon>
        <taxon>Spermatophyta</taxon>
        <taxon>Magnoliopsida</taxon>
        <taxon>eudicotyledons</taxon>
        <taxon>Gunneridae</taxon>
        <taxon>Pentapetalae</taxon>
        <taxon>rosids</taxon>
        <taxon>fabids</taxon>
        <taxon>Fabales</taxon>
        <taxon>Fabaceae</taxon>
        <taxon>Papilionoideae</taxon>
        <taxon>50 kb inversion clade</taxon>
        <taxon>NPAAA clade</taxon>
        <taxon>indigoferoid/millettioid clade</taxon>
        <taxon>Phaseoleae</taxon>
        <taxon>Vigna</taxon>
    </lineage>
</organism>
<protein>
    <submittedName>
        <fullName evidence="2">Uncharacterized protein</fullName>
    </submittedName>
</protein>
<proteinExistence type="predicted"/>
<dbReference type="EMBL" id="CM003379">
    <property type="protein sequence ID" value="KOM52244.1"/>
    <property type="molecule type" value="Genomic_DNA"/>
</dbReference>
<feature type="compositionally biased region" description="Basic and acidic residues" evidence="1">
    <location>
        <begin position="58"/>
        <end position="75"/>
    </location>
</feature>
<evidence type="ECO:0000256" key="1">
    <source>
        <dbReference type="SAM" id="MobiDB-lite"/>
    </source>
</evidence>
<sequence>MLKMWQRVYTYATRSFEDEIDSQINDISMAMGRSTATVRSTVMARSTTTARTTRMKARSNDNKEGVKEGEIDGERLRDKGITTGKARFIDDILPKALKPSRIGTLCEELRSGTTGSLFAQRDGSLCEKHLDSLSEGIGDVVKGVVEVQNEYLVDVENEDVVEVENEDAVDVENDDAVEVENEDAVEVENEDGVEVENEDAVEGKDEAAVEVQIEDEVEFPNPFTITATKSQTTRPAMLRTKLDVRRKDS</sequence>
<accession>A0A0L9VC55</accession>
<name>A0A0L9VC55_PHAAN</name>
<dbReference type="Proteomes" id="UP000053144">
    <property type="component" value="Chromosome 9"/>
</dbReference>
<evidence type="ECO:0000313" key="2">
    <source>
        <dbReference type="EMBL" id="KOM52244.1"/>
    </source>
</evidence>
<dbReference type="AlphaFoldDB" id="A0A0L9VC55"/>
<gene>
    <name evidence="2" type="ORF">LR48_Vigan09g090300</name>
</gene>
<reference evidence="3" key="1">
    <citation type="journal article" date="2015" name="Proc. Natl. Acad. Sci. U.S.A.">
        <title>Genome sequencing of adzuki bean (Vigna angularis) provides insight into high starch and low fat accumulation and domestication.</title>
        <authorList>
            <person name="Yang K."/>
            <person name="Tian Z."/>
            <person name="Chen C."/>
            <person name="Luo L."/>
            <person name="Zhao B."/>
            <person name="Wang Z."/>
            <person name="Yu L."/>
            <person name="Li Y."/>
            <person name="Sun Y."/>
            <person name="Li W."/>
            <person name="Chen Y."/>
            <person name="Li Y."/>
            <person name="Zhang Y."/>
            <person name="Ai D."/>
            <person name="Zhao J."/>
            <person name="Shang C."/>
            <person name="Ma Y."/>
            <person name="Wu B."/>
            <person name="Wang M."/>
            <person name="Gao L."/>
            <person name="Sun D."/>
            <person name="Zhang P."/>
            <person name="Guo F."/>
            <person name="Wang W."/>
            <person name="Li Y."/>
            <person name="Wang J."/>
            <person name="Varshney R.K."/>
            <person name="Wang J."/>
            <person name="Ling H.Q."/>
            <person name="Wan P."/>
        </authorList>
    </citation>
    <scope>NUCLEOTIDE SEQUENCE</scope>
    <source>
        <strain evidence="3">cv. Jingnong 6</strain>
    </source>
</reference>
<feature type="region of interest" description="Disordered" evidence="1">
    <location>
        <begin position="49"/>
        <end position="75"/>
    </location>
</feature>